<reference evidence="2" key="1">
    <citation type="thesis" date="2020" institute="ProQuest LLC" country="789 East Eisenhower Parkway, Ann Arbor, MI, USA">
        <title>Comparative Genomics and Chromosome Evolution.</title>
        <authorList>
            <person name="Mudd A.B."/>
        </authorList>
    </citation>
    <scope>NUCLEOTIDE SEQUENCE</scope>
    <source>
        <strain evidence="2">237g6f4</strain>
        <tissue evidence="2">Blood</tissue>
    </source>
</reference>
<evidence type="ECO:0000313" key="2">
    <source>
        <dbReference type="EMBL" id="KAG8538467.1"/>
    </source>
</evidence>
<gene>
    <name evidence="2" type="ORF">GDO81_022601</name>
</gene>
<keyword evidence="1" id="KW-0812">Transmembrane</keyword>
<proteinExistence type="predicted"/>
<comment type="caution">
    <text evidence="2">The sequence shown here is derived from an EMBL/GenBank/DDBJ whole genome shotgun (WGS) entry which is preliminary data.</text>
</comment>
<sequence>PTKGVFTPEDSGHPQGISLSVSNCFLSRHGSFPVPSYKSVFRSYSQDFAPHSQAPALPLLNPAIFYSSRYSPVLPDPAPPPPAPLCPSLPSSQGGSSCGTPPACLPLQTPAVRTGGGSDRPFVGGICESASVSVPLSSPLCCAAAAIIAFLCCLSVPGLIIALIEKP</sequence>
<dbReference type="AlphaFoldDB" id="A0AAV6YML4"/>
<organism evidence="2 3">
    <name type="scientific">Engystomops pustulosus</name>
    <name type="common">Tungara frog</name>
    <name type="synonym">Physalaemus pustulosus</name>
    <dbReference type="NCBI Taxonomy" id="76066"/>
    <lineage>
        <taxon>Eukaryota</taxon>
        <taxon>Metazoa</taxon>
        <taxon>Chordata</taxon>
        <taxon>Craniata</taxon>
        <taxon>Vertebrata</taxon>
        <taxon>Euteleostomi</taxon>
        <taxon>Amphibia</taxon>
        <taxon>Batrachia</taxon>
        <taxon>Anura</taxon>
        <taxon>Neobatrachia</taxon>
        <taxon>Hyloidea</taxon>
        <taxon>Leptodactylidae</taxon>
        <taxon>Leiuperinae</taxon>
        <taxon>Engystomops</taxon>
    </lineage>
</organism>
<protein>
    <submittedName>
        <fullName evidence="2">Uncharacterized protein</fullName>
    </submittedName>
</protein>
<dbReference type="EMBL" id="WNYA01020955">
    <property type="protein sequence ID" value="KAG8538467.1"/>
    <property type="molecule type" value="Genomic_DNA"/>
</dbReference>
<keyword evidence="3" id="KW-1185">Reference proteome</keyword>
<dbReference type="Proteomes" id="UP000824782">
    <property type="component" value="Unassembled WGS sequence"/>
</dbReference>
<accession>A0AAV6YML4</accession>
<feature type="non-terminal residue" evidence="2">
    <location>
        <position position="1"/>
    </location>
</feature>
<evidence type="ECO:0000313" key="3">
    <source>
        <dbReference type="Proteomes" id="UP000824782"/>
    </source>
</evidence>
<keyword evidence="1" id="KW-0472">Membrane</keyword>
<evidence type="ECO:0000256" key="1">
    <source>
        <dbReference type="SAM" id="Phobius"/>
    </source>
</evidence>
<name>A0AAV6YML4_ENGPU</name>
<keyword evidence="1" id="KW-1133">Transmembrane helix</keyword>
<feature type="transmembrane region" description="Helical" evidence="1">
    <location>
        <begin position="143"/>
        <end position="164"/>
    </location>
</feature>